<feature type="transmembrane region" description="Helical" evidence="9">
    <location>
        <begin position="343"/>
        <end position="365"/>
    </location>
</feature>
<feature type="domain" description="Sodium/calcium exchanger membrane region" evidence="10">
    <location>
        <begin position="276"/>
        <end position="419"/>
    </location>
</feature>
<dbReference type="GO" id="GO:0015369">
    <property type="term" value="F:calcium:proton antiporter activity"/>
    <property type="evidence" value="ECO:0007669"/>
    <property type="project" value="UniProtKB-UniRule"/>
</dbReference>
<keyword evidence="8 9" id="KW-0472">Membrane</keyword>
<evidence type="ECO:0000313" key="11">
    <source>
        <dbReference type="EMBL" id="KAA8494631.1"/>
    </source>
</evidence>
<proteinExistence type="inferred from homology"/>
<feature type="transmembrane region" description="Helical" evidence="9">
    <location>
        <begin position="401"/>
        <end position="420"/>
    </location>
</feature>
<keyword evidence="7 9" id="KW-0406">Ion transport</keyword>
<feature type="transmembrane region" description="Helical" evidence="9">
    <location>
        <begin position="110"/>
        <end position="131"/>
    </location>
</feature>
<organism evidence="11 12">
    <name type="scientific">Porphyridium purpureum</name>
    <name type="common">Red alga</name>
    <name type="synonym">Porphyridium cruentum</name>
    <dbReference type="NCBI Taxonomy" id="35688"/>
    <lineage>
        <taxon>Eukaryota</taxon>
        <taxon>Rhodophyta</taxon>
        <taxon>Bangiophyceae</taxon>
        <taxon>Porphyridiales</taxon>
        <taxon>Porphyridiaceae</taxon>
        <taxon>Porphyridium</taxon>
    </lineage>
</organism>
<feature type="transmembrane region" description="Helical" evidence="9">
    <location>
        <begin position="57"/>
        <end position="73"/>
    </location>
</feature>
<feature type="transmembrane region" description="Helical" evidence="9">
    <location>
        <begin position="209"/>
        <end position="228"/>
    </location>
</feature>
<dbReference type="Proteomes" id="UP000324585">
    <property type="component" value="Unassembled WGS sequence"/>
</dbReference>
<name>A0A5J4YT01_PORPP</name>
<dbReference type="GO" id="GO:0012505">
    <property type="term" value="C:endomembrane system"/>
    <property type="evidence" value="ECO:0007669"/>
    <property type="project" value="UniProtKB-SubCell"/>
</dbReference>
<keyword evidence="9" id="KW-0050">Antiport</keyword>
<feature type="domain" description="Sodium/calcium exchanger membrane region" evidence="10">
    <location>
        <begin position="78"/>
        <end position="230"/>
    </location>
</feature>
<keyword evidence="2 9" id="KW-0813">Transport</keyword>
<evidence type="ECO:0000256" key="3">
    <source>
        <dbReference type="ARBA" id="ARBA00022568"/>
    </source>
</evidence>
<evidence type="ECO:0000256" key="9">
    <source>
        <dbReference type="RuleBase" id="RU365028"/>
    </source>
</evidence>
<keyword evidence="12" id="KW-1185">Reference proteome</keyword>
<evidence type="ECO:0000256" key="1">
    <source>
        <dbReference type="ARBA" id="ARBA00004127"/>
    </source>
</evidence>
<evidence type="ECO:0000259" key="10">
    <source>
        <dbReference type="Pfam" id="PF01699"/>
    </source>
</evidence>
<keyword evidence="5 9" id="KW-0106">Calcium</keyword>
<feature type="transmembrane region" description="Helical" evidence="9">
    <location>
        <begin position="310"/>
        <end position="331"/>
    </location>
</feature>
<dbReference type="NCBIfam" id="TIGR00378">
    <property type="entry name" value="cax"/>
    <property type="match status" value="1"/>
</dbReference>
<dbReference type="AlphaFoldDB" id="A0A5J4YT01"/>
<evidence type="ECO:0000256" key="5">
    <source>
        <dbReference type="ARBA" id="ARBA00022837"/>
    </source>
</evidence>
<evidence type="ECO:0000256" key="8">
    <source>
        <dbReference type="ARBA" id="ARBA00023136"/>
    </source>
</evidence>
<dbReference type="Gene3D" id="1.20.1420.30">
    <property type="entry name" value="NCX, central ion-binding region"/>
    <property type="match status" value="2"/>
</dbReference>
<dbReference type="EMBL" id="VRMN01000004">
    <property type="protein sequence ID" value="KAA8494631.1"/>
    <property type="molecule type" value="Genomic_DNA"/>
</dbReference>
<dbReference type="InterPro" id="IPR004837">
    <property type="entry name" value="NaCa_Exmemb"/>
</dbReference>
<dbReference type="OrthoDB" id="1699231at2759"/>
<evidence type="ECO:0000256" key="2">
    <source>
        <dbReference type="ARBA" id="ARBA00022448"/>
    </source>
</evidence>
<keyword evidence="3 9" id="KW-0109">Calcium transport</keyword>
<dbReference type="PANTHER" id="PTHR31503">
    <property type="entry name" value="VACUOLAR CALCIUM ION TRANSPORTER"/>
    <property type="match status" value="1"/>
</dbReference>
<dbReference type="PANTHER" id="PTHR31503:SF22">
    <property type="entry name" value="VACUOLAR CALCIUM ION TRANSPORTER"/>
    <property type="match status" value="1"/>
</dbReference>
<comment type="similarity">
    <text evidence="9">Belongs to the Ca(2+):cation antiporter (CaCA) (TC 2.A.19) family.</text>
</comment>
<reference evidence="12" key="1">
    <citation type="journal article" date="2019" name="Nat. Commun.">
        <title>Expansion of phycobilisome linker gene families in mesophilic red algae.</title>
        <authorList>
            <person name="Lee J."/>
            <person name="Kim D."/>
            <person name="Bhattacharya D."/>
            <person name="Yoon H.S."/>
        </authorList>
    </citation>
    <scope>NUCLEOTIDE SEQUENCE [LARGE SCALE GENOMIC DNA]</scope>
    <source>
        <strain evidence="12">CCMP 1328</strain>
    </source>
</reference>
<comment type="subcellular location">
    <subcellularLocation>
        <location evidence="1">Endomembrane system</location>
        <topology evidence="1">Multi-pass membrane protein</topology>
    </subcellularLocation>
</comment>
<keyword evidence="4 9" id="KW-0812">Transmembrane</keyword>
<dbReference type="OMA" id="IAAQCFR"/>
<dbReference type="InterPro" id="IPR044880">
    <property type="entry name" value="NCX_ion-bd_dom_sf"/>
</dbReference>
<feature type="transmembrane region" description="Helical" evidence="9">
    <location>
        <begin position="377"/>
        <end position="394"/>
    </location>
</feature>
<evidence type="ECO:0000256" key="4">
    <source>
        <dbReference type="ARBA" id="ARBA00022692"/>
    </source>
</evidence>
<dbReference type="Pfam" id="PF01699">
    <property type="entry name" value="Na_Ca_ex"/>
    <property type="match status" value="2"/>
</dbReference>
<feature type="transmembrane region" description="Helical" evidence="9">
    <location>
        <begin position="270"/>
        <end position="290"/>
    </location>
</feature>
<keyword evidence="6 9" id="KW-1133">Transmembrane helix</keyword>
<comment type="caution">
    <text evidence="11">The sequence shown here is derived from an EMBL/GenBank/DDBJ whole genome shotgun (WGS) entry which is preliminary data.</text>
</comment>
<accession>A0A5J4YT01</accession>
<gene>
    <name evidence="11" type="ORF">FVE85_2872</name>
</gene>
<dbReference type="InterPro" id="IPR004713">
    <property type="entry name" value="CaH_exchang"/>
</dbReference>
<dbReference type="GO" id="GO:0005774">
    <property type="term" value="C:vacuolar membrane"/>
    <property type="evidence" value="ECO:0007669"/>
    <property type="project" value="UniProtKB-ARBA"/>
</dbReference>
<feature type="transmembrane region" description="Helical" evidence="9">
    <location>
        <begin position="79"/>
        <end position="98"/>
    </location>
</feature>
<protein>
    <submittedName>
        <fullName evidence="11">Ca(2+)/H(+) antiporter</fullName>
    </submittedName>
</protein>
<feature type="transmembrane region" description="Helical" evidence="9">
    <location>
        <begin position="174"/>
        <end position="197"/>
    </location>
</feature>
<evidence type="ECO:0000256" key="6">
    <source>
        <dbReference type="ARBA" id="ARBA00022989"/>
    </source>
</evidence>
<evidence type="ECO:0000256" key="7">
    <source>
        <dbReference type="ARBA" id="ARBA00023065"/>
    </source>
</evidence>
<evidence type="ECO:0000313" key="12">
    <source>
        <dbReference type="Proteomes" id="UP000324585"/>
    </source>
</evidence>
<dbReference type="InterPro" id="IPR004798">
    <property type="entry name" value="CAX-like"/>
</dbReference>
<dbReference type="GO" id="GO:0006874">
    <property type="term" value="P:intracellular calcium ion homeostasis"/>
    <property type="evidence" value="ECO:0007669"/>
    <property type="project" value="TreeGrafter"/>
</dbReference>
<feature type="transmembrane region" description="Helical" evidence="9">
    <location>
        <begin position="143"/>
        <end position="162"/>
    </location>
</feature>
<sequence>METSSLLGLKPSRRRPAGNVGFEEDVGSMIKRNGSMILNGKGFALHTGLEGYWSPPLSYLLFFTPFALAWGWMEWNPTVTFALCFLSLIPLALVLGTATEDIALYSNDTIGGLLNATFGNAVEMIIAVQALRQGFTDLVQATLLGSILSNLLLVLGCSFLFGGLIYKTQRISRVVVSSVSTVLAVVVFGFACPAVLSETTKGSQAPVDAMSLITSIALLVIYALYLFFQLVTHVAYFNAGVEGDSPQVLNGVVADMPADDADGGSEQPKVALPIACGILLGSCLVVAWVSEYLVDSVDAFASNVGLPPRFVTLILLPIVGNAAEHFSAVTVAMKNKLDLSVGIALGSSIQIAIFVGPSLVILSWICGWKHLTLDFDMFPTVLVVASVWLVNIMIRDFEANWFEGAILCVTYFVIAAFTFVV</sequence>